<dbReference type="Gene3D" id="3.40.1350.10">
    <property type="match status" value="1"/>
</dbReference>
<dbReference type="PIRSF" id="PIRSF031853">
    <property type="entry name" value="UPC031853"/>
    <property type="match status" value="1"/>
</dbReference>
<feature type="domain" description="Restriction endonuclease type IV Mrr" evidence="1">
    <location>
        <begin position="197"/>
        <end position="308"/>
    </location>
</feature>
<dbReference type="GO" id="GO:0043590">
    <property type="term" value="C:bacterial nucleoid"/>
    <property type="evidence" value="ECO:0007669"/>
    <property type="project" value="TreeGrafter"/>
</dbReference>
<evidence type="ECO:0000259" key="1">
    <source>
        <dbReference type="Pfam" id="PF04471"/>
    </source>
</evidence>
<keyword evidence="2" id="KW-0255">Endonuclease</keyword>
<proteinExistence type="predicted"/>
<keyword evidence="2" id="KW-0378">Hydrolase</keyword>
<dbReference type="SUPFAM" id="SSF52980">
    <property type="entry name" value="Restriction endonuclease-like"/>
    <property type="match status" value="1"/>
</dbReference>
<dbReference type="InterPro" id="IPR011856">
    <property type="entry name" value="tRNA_endonuc-like_dom_sf"/>
</dbReference>
<gene>
    <name evidence="2" type="ORF">MSTE_01472</name>
</gene>
<reference evidence="3" key="1">
    <citation type="journal article" date="2017" name="Genome Announc.">
        <title>Complete Genome Sequence of Mycobacterium stephanolepidis.</title>
        <authorList>
            <person name="Fukano H."/>
            <person name="Yoshida M."/>
            <person name="Katayama Y."/>
            <person name="Omatsu T."/>
            <person name="Mizutani T."/>
            <person name="Kurata O."/>
            <person name="Wada S."/>
            <person name="Hoshino Y."/>
        </authorList>
    </citation>
    <scope>NUCLEOTIDE SEQUENCE [LARGE SCALE GENOMIC DNA]</scope>
    <source>
        <strain evidence="3">NJB0901</strain>
    </source>
</reference>
<dbReference type="InterPro" id="IPR007560">
    <property type="entry name" value="Restrct_endonuc_IV_Mrr"/>
</dbReference>
<name>A0A1Z4EV19_9MYCO</name>
<dbReference type="GO" id="GO:0009307">
    <property type="term" value="P:DNA restriction-modification system"/>
    <property type="evidence" value="ECO:0007669"/>
    <property type="project" value="InterPro"/>
</dbReference>
<dbReference type="EMBL" id="AP018165">
    <property type="protein sequence ID" value="BAX96797.1"/>
    <property type="molecule type" value="Genomic_DNA"/>
</dbReference>
<dbReference type="OrthoDB" id="9781481at2"/>
<organism evidence="2 3">
    <name type="scientific">[Mycobacterium] stephanolepidis</name>
    <dbReference type="NCBI Taxonomy" id="1520670"/>
    <lineage>
        <taxon>Bacteria</taxon>
        <taxon>Bacillati</taxon>
        <taxon>Actinomycetota</taxon>
        <taxon>Actinomycetes</taxon>
        <taxon>Mycobacteriales</taxon>
        <taxon>Mycobacteriaceae</taxon>
        <taxon>Mycobacteroides</taxon>
    </lineage>
</organism>
<dbReference type="RefSeq" id="WP_096500081.1">
    <property type="nucleotide sequence ID" value="NZ_AP018165.1"/>
</dbReference>
<evidence type="ECO:0000313" key="3">
    <source>
        <dbReference type="Proteomes" id="UP000217954"/>
    </source>
</evidence>
<dbReference type="PANTHER" id="PTHR30015">
    <property type="entry name" value="MRR RESTRICTION SYSTEM PROTEIN"/>
    <property type="match status" value="1"/>
</dbReference>
<keyword evidence="2" id="KW-0540">Nuclease</keyword>
<keyword evidence="3" id="KW-1185">Reference proteome</keyword>
<dbReference type="InterPro" id="IPR016984">
    <property type="entry name" value="UCP031853"/>
</dbReference>
<protein>
    <submittedName>
        <fullName evidence="2">Restriction endonuclease</fullName>
    </submittedName>
</protein>
<dbReference type="InterPro" id="IPR011335">
    <property type="entry name" value="Restrct_endonuc-II-like"/>
</dbReference>
<dbReference type="AlphaFoldDB" id="A0A1Z4EV19"/>
<dbReference type="PANTHER" id="PTHR30015:SF7">
    <property type="entry name" value="TYPE IV METHYL-DIRECTED RESTRICTION ENZYME ECOKMRR"/>
    <property type="match status" value="1"/>
</dbReference>
<evidence type="ECO:0000313" key="2">
    <source>
        <dbReference type="EMBL" id="BAX96797.1"/>
    </source>
</evidence>
<dbReference type="Pfam" id="PF04471">
    <property type="entry name" value="Mrr_cat"/>
    <property type="match status" value="1"/>
</dbReference>
<dbReference type="KEGG" id="mste:MSTE_01472"/>
<dbReference type="REBASE" id="205004">
    <property type="entry name" value="Mst901MrrP"/>
</dbReference>
<accession>A0A1Z4EV19</accession>
<dbReference type="InterPro" id="IPR052906">
    <property type="entry name" value="Type_IV_Methyl-Rstrct_Enzyme"/>
</dbReference>
<dbReference type="GO" id="GO:0003677">
    <property type="term" value="F:DNA binding"/>
    <property type="evidence" value="ECO:0007669"/>
    <property type="project" value="InterPro"/>
</dbReference>
<reference evidence="2 3" key="2">
    <citation type="journal article" date="2017" name="Int. J. Syst. Evol. Microbiol.">
        <title>Mycobacterium stephanolepidis sp. nov., a rapidly growing species related to Mycobacterium chelonae, isolated from marine teleost fish, Stephanolepis cirrhifer.</title>
        <authorList>
            <person name="Fukano H."/>
            <person name="Wada S."/>
            <person name="Kurata O."/>
            <person name="Katayama K."/>
            <person name="Fujiwara N."/>
            <person name="Hoshino Y."/>
        </authorList>
    </citation>
    <scope>NUCLEOTIDE SEQUENCE [LARGE SCALE GENOMIC DNA]</scope>
    <source>
        <strain evidence="2 3">NJB0901</strain>
    </source>
</reference>
<sequence length="334" mass="36955">MTAMWMVRGGGGRLYDIFRERGVVGIGWREIAAKAKPGATRKELIEAYREAVPGLKDSSAVSGASQVYRFVNEVHDADLVVTYSPTSRTYLVGTFTGTSEYHPEWEDDNLLLARKVDWCPREVSRDSLTPSTRNSLGSVLTVFRLPDAARNELAALARNEAVVISPPDDADEDQADPLTNLESIEAEAFERIKDRVRGLSWIDMQELVAGVLRAMGYKTQVSPPGSDRGRDILASPDGFGFAQPRITVEVKHRSEKIGSDQVRSFLGGRHAGDRGLYVSTGGFTNEARYEADRANVPLMLWTLDEVTRALLDNYADADLATRRLLPLRTFHVPA</sequence>
<dbReference type="Proteomes" id="UP000217954">
    <property type="component" value="Chromosome"/>
</dbReference>
<dbReference type="GO" id="GO:0015666">
    <property type="term" value="F:restriction endodeoxyribonuclease activity"/>
    <property type="evidence" value="ECO:0007669"/>
    <property type="project" value="TreeGrafter"/>
</dbReference>